<dbReference type="GO" id="GO:0000139">
    <property type="term" value="C:Golgi membrane"/>
    <property type="evidence" value="ECO:0007669"/>
    <property type="project" value="InterPro"/>
</dbReference>
<dbReference type="Pfam" id="PF04142">
    <property type="entry name" value="Nuc_sug_transp"/>
    <property type="match status" value="1"/>
</dbReference>
<dbReference type="OrthoDB" id="408493at2759"/>
<organism evidence="6 7">
    <name type="scientific">Ophiocordyceps australis</name>
    <dbReference type="NCBI Taxonomy" id="1399860"/>
    <lineage>
        <taxon>Eukaryota</taxon>
        <taxon>Fungi</taxon>
        <taxon>Dikarya</taxon>
        <taxon>Ascomycota</taxon>
        <taxon>Pezizomycotina</taxon>
        <taxon>Sordariomycetes</taxon>
        <taxon>Hypocreomycetidae</taxon>
        <taxon>Hypocreales</taxon>
        <taxon>Ophiocordycipitaceae</taxon>
        <taxon>Ophiocordyceps</taxon>
    </lineage>
</organism>
<dbReference type="Proteomes" id="UP000224854">
    <property type="component" value="Unassembled WGS sequence"/>
</dbReference>
<evidence type="ECO:0000256" key="5">
    <source>
        <dbReference type="SAM" id="Phobius"/>
    </source>
</evidence>
<keyword evidence="3 5" id="KW-1133">Transmembrane helix</keyword>
<comment type="caution">
    <text evidence="6">The sequence shown here is derived from an EMBL/GenBank/DDBJ whole genome shotgun (WGS) entry which is preliminary data.</text>
</comment>
<evidence type="ECO:0000256" key="3">
    <source>
        <dbReference type="ARBA" id="ARBA00022989"/>
    </source>
</evidence>
<gene>
    <name evidence="6" type="ORF">CDD82_376</name>
</gene>
<evidence type="ECO:0008006" key="8">
    <source>
        <dbReference type="Google" id="ProtNLM"/>
    </source>
</evidence>
<evidence type="ECO:0000256" key="1">
    <source>
        <dbReference type="ARBA" id="ARBA00004141"/>
    </source>
</evidence>
<name>A0A2C5YNQ4_9HYPO</name>
<feature type="transmembrane region" description="Helical" evidence="5">
    <location>
        <begin position="155"/>
        <end position="172"/>
    </location>
</feature>
<evidence type="ECO:0000313" key="7">
    <source>
        <dbReference type="Proteomes" id="UP000224854"/>
    </source>
</evidence>
<feature type="transmembrane region" description="Helical" evidence="5">
    <location>
        <begin position="327"/>
        <end position="347"/>
    </location>
</feature>
<dbReference type="AlphaFoldDB" id="A0A2C5YNQ4"/>
<keyword evidence="4 5" id="KW-0472">Membrane</keyword>
<dbReference type="GO" id="GO:0015165">
    <property type="term" value="F:pyrimidine nucleotide-sugar transmembrane transporter activity"/>
    <property type="evidence" value="ECO:0007669"/>
    <property type="project" value="InterPro"/>
</dbReference>
<comment type="subcellular location">
    <subcellularLocation>
        <location evidence="1">Membrane</location>
        <topology evidence="1">Multi-pass membrane protein</topology>
    </subcellularLocation>
</comment>
<evidence type="ECO:0000256" key="4">
    <source>
        <dbReference type="ARBA" id="ARBA00023136"/>
    </source>
</evidence>
<feature type="transmembrane region" description="Helical" evidence="5">
    <location>
        <begin position="15"/>
        <end position="33"/>
    </location>
</feature>
<accession>A0A2C5YNQ4</accession>
<feature type="transmembrane region" description="Helical" evidence="5">
    <location>
        <begin position="302"/>
        <end position="321"/>
    </location>
</feature>
<reference evidence="6 7" key="1">
    <citation type="submission" date="2017-06" db="EMBL/GenBank/DDBJ databases">
        <title>Ant-infecting Ophiocordyceps genomes reveal a high diversity of potential behavioral manipulation genes and a possible major role for enterotoxins.</title>
        <authorList>
            <person name="De Bekker C."/>
            <person name="Evans H.C."/>
            <person name="Brachmann A."/>
            <person name="Hughes D.P."/>
        </authorList>
    </citation>
    <scope>NUCLEOTIDE SEQUENCE [LARGE SCALE GENOMIC DNA]</scope>
    <source>
        <strain evidence="6 7">1348a</strain>
    </source>
</reference>
<keyword evidence="7" id="KW-1185">Reference proteome</keyword>
<dbReference type="InterPro" id="IPR007271">
    <property type="entry name" value="Nuc_sug_transpt"/>
</dbReference>
<feature type="transmembrane region" description="Helical" evidence="5">
    <location>
        <begin position="368"/>
        <end position="386"/>
    </location>
</feature>
<feature type="transmembrane region" description="Helical" evidence="5">
    <location>
        <begin position="242"/>
        <end position="263"/>
    </location>
</feature>
<evidence type="ECO:0000256" key="2">
    <source>
        <dbReference type="ARBA" id="ARBA00022692"/>
    </source>
</evidence>
<feature type="transmembrane region" description="Helical" evidence="5">
    <location>
        <begin position="125"/>
        <end position="143"/>
    </location>
</feature>
<evidence type="ECO:0000313" key="6">
    <source>
        <dbReference type="EMBL" id="PHH68644.1"/>
    </source>
</evidence>
<proteinExistence type="predicted"/>
<feature type="transmembrane region" description="Helical" evidence="5">
    <location>
        <begin position="275"/>
        <end position="295"/>
    </location>
</feature>
<keyword evidence="2 5" id="KW-0812">Transmembrane</keyword>
<dbReference type="EMBL" id="NJEU01001088">
    <property type="protein sequence ID" value="PHH68644.1"/>
    <property type="molecule type" value="Genomic_DNA"/>
</dbReference>
<protein>
    <recommendedName>
        <fullName evidence="8">UDP-galactose transporter</fullName>
    </recommendedName>
</protein>
<dbReference type="PANTHER" id="PTHR10231">
    <property type="entry name" value="NUCLEOTIDE-SUGAR TRANSMEMBRANE TRANSPORTER"/>
    <property type="match status" value="1"/>
</dbReference>
<sequence length="692" mass="75318">MAWESLLGQTGGHQALQAALGLIAIQVGMGMVIKMAQTDGSSSLSPSGSSTMSELAKLVLSAVLFRRECARRRNRGIGPKAAGDKSHGGSFDHGDDAELEGHGSSLNLCLLWRYFKGDVGMDKRLGYYLLALCYALINNLVFASNKLADAGTVQLVSSGGTLVTAMLMMAGLKAALARTQWAAIWIQSLGLVLAQYEPSKGAACHWSTYLLLVVQLLLSAASSLYNQHLLKSSDSSLHADNMMLFGSGAVINLGFHVLLGLVSSSEPGLLQGYNSAGAVLVVLNVFAGIAVTCVYKHADAVVACLATATATAMLLCAPPLFSGTKLGVLVIPGTALVFAASWLYVASPLPKSAESRLVTTSWGSGRRRALSLALTLATAVIVALLAEVEAEAPLAMDAAPALETTLSALSPVAHSPVAHSPVAHSPFAHSLAMVRWNSARPERIPLLTKYAPFFDTLHLSMPGLMPDRDAGFYNWTHDQFVEIELVYMQVANMMHMALSEHARIDGLLFFHFDAWVDPLAWPPSQQHMWASYGTPHYACINDTKAYDWWGWSRGFHKAAMAAMEALDQLGLDYRLRRDEWCVGWSDIYWIPRRFFADFVLLSHIFARFKVFHEVAIATMLHIIDSTRRGASAQSLLTLVDDCWGSCCSSNPTVTNVLEARCGHRLDYLSPAVYQPYYDKLDRQARMLHQPRR</sequence>